<accession>A0A1X0NZI3</accession>
<name>A0A1X0NZI3_9TRYP</name>
<dbReference type="OrthoDB" id="246884at2759"/>
<keyword evidence="2" id="KW-1185">Reference proteome</keyword>
<dbReference type="VEuPathDB" id="TriTrypDB:TM35_000101610"/>
<reference evidence="1 2" key="1">
    <citation type="submission" date="2017-03" db="EMBL/GenBank/DDBJ databases">
        <title>An alternative strategy for trypanosome survival in the mammalian bloodstream revealed through genome and transcriptome analysis of the ubiquitous bovine parasite Trypanosoma (Megatrypanum) theileri.</title>
        <authorList>
            <person name="Kelly S."/>
            <person name="Ivens A."/>
            <person name="Mott A."/>
            <person name="O'Neill E."/>
            <person name="Emms D."/>
            <person name="Macleod O."/>
            <person name="Voorheis P."/>
            <person name="Matthews J."/>
            <person name="Matthews K."/>
            <person name="Carrington M."/>
        </authorList>
    </citation>
    <scope>NUCLEOTIDE SEQUENCE [LARGE SCALE GENOMIC DNA]</scope>
    <source>
        <strain evidence="1">Edinburgh</strain>
    </source>
</reference>
<dbReference type="EMBL" id="NBCO01000010">
    <property type="protein sequence ID" value="ORC89893.1"/>
    <property type="molecule type" value="Genomic_DNA"/>
</dbReference>
<gene>
    <name evidence="1" type="ORF">TM35_000101610</name>
</gene>
<dbReference type="RefSeq" id="XP_028883959.1">
    <property type="nucleotide sequence ID" value="XM_029024652.1"/>
</dbReference>
<dbReference type="Proteomes" id="UP000192257">
    <property type="component" value="Unassembled WGS sequence"/>
</dbReference>
<protein>
    <submittedName>
        <fullName evidence="1">Uncharacterized protein</fullName>
    </submittedName>
</protein>
<comment type="caution">
    <text evidence="1">The sequence shown here is derived from an EMBL/GenBank/DDBJ whole genome shotgun (WGS) entry which is preliminary data.</text>
</comment>
<evidence type="ECO:0000313" key="2">
    <source>
        <dbReference type="Proteomes" id="UP000192257"/>
    </source>
</evidence>
<organism evidence="1 2">
    <name type="scientific">Trypanosoma theileri</name>
    <dbReference type="NCBI Taxonomy" id="67003"/>
    <lineage>
        <taxon>Eukaryota</taxon>
        <taxon>Discoba</taxon>
        <taxon>Euglenozoa</taxon>
        <taxon>Kinetoplastea</taxon>
        <taxon>Metakinetoplastina</taxon>
        <taxon>Trypanosomatida</taxon>
        <taxon>Trypanosomatidae</taxon>
        <taxon>Trypanosoma</taxon>
    </lineage>
</organism>
<dbReference type="AlphaFoldDB" id="A0A1X0NZI3"/>
<dbReference type="GeneID" id="39984432"/>
<proteinExistence type="predicted"/>
<evidence type="ECO:0000313" key="1">
    <source>
        <dbReference type="EMBL" id="ORC89893.1"/>
    </source>
</evidence>
<sequence>MQNSFPMQGRPTTTITTTTPSLHSQITSLLQQQLAIEERLTAQRALMQRITEGFAVLREWAARSAHHDLSLHDLLLVATYNSEPHVHPDRIKCEGEGNPYTHNNNNINNVNNNNNGKSGEEDAALELMQDAKRAYRSFIRRRILDESSPQPDSPTQFHTLTADSFYILLPYLTELLRELLVGTDKSIHWQSEDAVADAGLIPSLSSLISTSSSTSSSSLAAAAARGDWCAALARVLRFLELGIKHFPDVMMCDNRQQCSSIMGSLTHLRESGISQSAGEAILLLRHRADVLEVNLQRLYQAHSGENSPVHALRV</sequence>